<feature type="region of interest" description="Disordered" evidence="4">
    <location>
        <begin position="1"/>
        <end position="28"/>
    </location>
</feature>
<protein>
    <submittedName>
        <fullName evidence="6">MarR family transcriptional regulator</fullName>
    </submittedName>
</protein>
<dbReference type="Gene3D" id="1.10.10.10">
    <property type="entry name" value="Winged helix-like DNA-binding domain superfamily/Winged helix DNA-binding domain"/>
    <property type="match status" value="1"/>
</dbReference>
<dbReference type="InterPro" id="IPR052526">
    <property type="entry name" value="HTH-type_Bedaq_tolerance"/>
</dbReference>
<evidence type="ECO:0000256" key="3">
    <source>
        <dbReference type="ARBA" id="ARBA00023163"/>
    </source>
</evidence>
<dbReference type="PROSITE" id="PS50995">
    <property type="entry name" value="HTH_MARR_2"/>
    <property type="match status" value="1"/>
</dbReference>
<dbReference type="SMART" id="SM00347">
    <property type="entry name" value="HTH_MARR"/>
    <property type="match status" value="1"/>
</dbReference>
<evidence type="ECO:0000256" key="4">
    <source>
        <dbReference type="SAM" id="MobiDB-lite"/>
    </source>
</evidence>
<dbReference type="PANTHER" id="PTHR39515:SF2">
    <property type="entry name" value="HTH-TYPE TRANSCRIPTIONAL REGULATOR RV0880"/>
    <property type="match status" value="1"/>
</dbReference>
<dbReference type="SUPFAM" id="SSF46785">
    <property type="entry name" value="Winged helix' DNA-binding domain"/>
    <property type="match status" value="1"/>
</dbReference>
<accession>A0ABT5U4A3</accession>
<dbReference type="Proteomes" id="UP001165561">
    <property type="component" value="Unassembled WGS sequence"/>
</dbReference>
<keyword evidence="3" id="KW-0804">Transcription</keyword>
<name>A0ABT5U4A3_9MICO</name>
<feature type="domain" description="HTH marR-type" evidence="5">
    <location>
        <begin position="30"/>
        <end position="160"/>
    </location>
</feature>
<dbReference type="InterPro" id="IPR000835">
    <property type="entry name" value="HTH_MarR-typ"/>
</dbReference>
<evidence type="ECO:0000313" key="7">
    <source>
        <dbReference type="Proteomes" id="UP001165561"/>
    </source>
</evidence>
<dbReference type="PRINTS" id="PR00598">
    <property type="entry name" value="HTHMARR"/>
</dbReference>
<keyword evidence="7" id="KW-1185">Reference proteome</keyword>
<keyword evidence="1" id="KW-0805">Transcription regulation</keyword>
<evidence type="ECO:0000256" key="2">
    <source>
        <dbReference type="ARBA" id="ARBA00023125"/>
    </source>
</evidence>
<gene>
    <name evidence="6" type="ORF">PU560_15905</name>
</gene>
<dbReference type="InterPro" id="IPR036388">
    <property type="entry name" value="WH-like_DNA-bd_sf"/>
</dbReference>
<organism evidence="6 7">
    <name type="scientific">Georgenia halotolerans</name>
    <dbReference type="NCBI Taxonomy" id="3028317"/>
    <lineage>
        <taxon>Bacteria</taxon>
        <taxon>Bacillati</taxon>
        <taxon>Actinomycetota</taxon>
        <taxon>Actinomycetes</taxon>
        <taxon>Micrococcales</taxon>
        <taxon>Bogoriellaceae</taxon>
        <taxon>Georgenia</taxon>
    </lineage>
</organism>
<sequence length="164" mass="17994">MSAGSPANRSPATAEHRATGTRPSGRADLATEVRVGVMRLSRRLRAEQQAVTGSVSEGQFCVLADLKNVGPQTPKELADREQVQPPSMTRTVGPLVELGLVARETHPDDRRQVVLSLTEAGDRMVTEARQRRTAWLARRLAGLTSQERETLRAAAHILRRIVED</sequence>
<dbReference type="PANTHER" id="PTHR39515">
    <property type="entry name" value="CONSERVED PROTEIN"/>
    <property type="match status" value="1"/>
</dbReference>
<dbReference type="InterPro" id="IPR036390">
    <property type="entry name" value="WH_DNA-bd_sf"/>
</dbReference>
<keyword evidence="2" id="KW-0238">DNA-binding</keyword>
<dbReference type="Pfam" id="PF01047">
    <property type="entry name" value="MarR"/>
    <property type="match status" value="1"/>
</dbReference>
<dbReference type="InterPro" id="IPR023187">
    <property type="entry name" value="Tscrpt_reg_MarR-type_CS"/>
</dbReference>
<dbReference type="PROSITE" id="PS01117">
    <property type="entry name" value="HTH_MARR_1"/>
    <property type="match status" value="1"/>
</dbReference>
<proteinExistence type="predicted"/>
<evidence type="ECO:0000259" key="5">
    <source>
        <dbReference type="PROSITE" id="PS50995"/>
    </source>
</evidence>
<dbReference type="EMBL" id="JARACI010001173">
    <property type="protein sequence ID" value="MDD9207941.1"/>
    <property type="molecule type" value="Genomic_DNA"/>
</dbReference>
<evidence type="ECO:0000256" key="1">
    <source>
        <dbReference type="ARBA" id="ARBA00023015"/>
    </source>
</evidence>
<comment type="caution">
    <text evidence="6">The sequence shown here is derived from an EMBL/GenBank/DDBJ whole genome shotgun (WGS) entry which is preliminary data.</text>
</comment>
<feature type="compositionally biased region" description="Polar residues" evidence="4">
    <location>
        <begin position="1"/>
        <end position="11"/>
    </location>
</feature>
<evidence type="ECO:0000313" key="6">
    <source>
        <dbReference type="EMBL" id="MDD9207941.1"/>
    </source>
</evidence>
<reference evidence="6" key="1">
    <citation type="submission" date="2023-02" db="EMBL/GenBank/DDBJ databases">
        <title>Georgenia sp.10Sc9-8, isolated from a soil sample collected from the Taklamakan desert.</title>
        <authorList>
            <person name="Liu S."/>
        </authorList>
    </citation>
    <scope>NUCLEOTIDE SEQUENCE</scope>
    <source>
        <strain evidence="6">10Sc9-8</strain>
    </source>
</reference>